<reference evidence="1 2" key="1">
    <citation type="journal article" date="2005" name="Nature">
        <title>The map-based sequence of the rice genome.</title>
        <authorList>
            <consortium name="International rice genome sequencing project (IRGSP)"/>
            <person name="Matsumoto T."/>
            <person name="Wu J."/>
            <person name="Kanamori H."/>
            <person name="Katayose Y."/>
            <person name="Fujisawa M."/>
            <person name="Namiki N."/>
            <person name="Mizuno H."/>
            <person name="Yamamoto K."/>
            <person name="Antonio B.A."/>
            <person name="Baba T."/>
            <person name="Sakata K."/>
            <person name="Nagamura Y."/>
            <person name="Aoki H."/>
            <person name="Arikawa K."/>
            <person name="Arita K."/>
            <person name="Bito T."/>
            <person name="Chiden Y."/>
            <person name="Fujitsuka N."/>
            <person name="Fukunaka R."/>
            <person name="Hamada M."/>
            <person name="Harada C."/>
            <person name="Hayashi A."/>
            <person name="Hijishita S."/>
            <person name="Honda M."/>
            <person name="Hosokawa S."/>
            <person name="Ichikawa Y."/>
            <person name="Idonuma A."/>
            <person name="Iijima M."/>
            <person name="Ikeda M."/>
            <person name="Ikeno M."/>
            <person name="Ito K."/>
            <person name="Ito S."/>
            <person name="Ito T."/>
            <person name="Ito Y."/>
            <person name="Ito Y."/>
            <person name="Iwabuchi A."/>
            <person name="Kamiya K."/>
            <person name="Karasawa W."/>
            <person name="Kurita K."/>
            <person name="Katagiri S."/>
            <person name="Kikuta A."/>
            <person name="Kobayashi H."/>
            <person name="Kobayashi N."/>
            <person name="Machita K."/>
            <person name="Maehara T."/>
            <person name="Masukawa M."/>
            <person name="Mizubayashi T."/>
            <person name="Mukai Y."/>
            <person name="Nagasaki H."/>
            <person name="Nagata Y."/>
            <person name="Naito S."/>
            <person name="Nakashima M."/>
            <person name="Nakama Y."/>
            <person name="Nakamichi Y."/>
            <person name="Nakamura M."/>
            <person name="Meguro A."/>
            <person name="Negishi M."/>
            <person name="Ohta I."/>
            <person name="Ohta T."/>
            <person name="Okamoto M."/>
            <person name="Ono N."/>
            <person name="Saji S."/>
            <person name="Sakaguchi M."/>
            <person name="Sakai K."/>
            <person name="Shibata M."/>
            <person name="Shimokawa T."/>
            <person name="Song J."/>
            <person name="Takazaki Y."/>
            <person name="Terasawa K."/>
            <person name="Tsugane M."/>
            <person name="Tsuji K."/>
            <person name="Ueda S."/>
            <person name="Waki K."/>
            <person name="Yamagata H."/>
            <person name="Yamamoto M."/>
            <person name="Yamamoto S."/>
            <person name="Yamane H."/>
            <person name="Yoshiki S."/>
            <person name="Yoshihara R."/>
            <person name="Yukawa K."/>
            <person name="Zhong H."/>
            <person name="Yano M."/>
            <person name="Yuan Q."/>
            <person name="Ouyang S."/>
            <person name="Liu J."/>
            <person name="Jones K.M."/>
            <person name="Gansberger K."/>
            <person name="Moffat K."/>
            <person name="Hill J."/>
            <person name="Bera J."/>
            <person name="Fadrosh D."/>
            <person name="Jin S."/>
            <person name="Johri S."/>
            <person name="Kim M."/>
            <person name="Overton L."/>
            <person name="Reardon M."/>
            <person name="Tsitrin T."/>
            <person name="Vuong H."/>
            <person name="Weaver B."/>
            <person name="Ciecko A."/>
            <person name="Tallon L."/>
            <person name="Jackson J."/>
            <person name="Pai G."/>
            <person name="Aken S.V."/>
            <person name="Utterback T."/>
            <person name="Reidmuller S."/>
            <person name="Feldblyum T."/>
            <person name="Hsiao J."/>
            <person name="Zismann V."/>
            <person name="Iobst S."/>
            <person name="de Vazeille A.R."/>
            <person name="Buell C.R."/>
            <person name="Ying K."/>
            <person name="Li Y."/>
            <person name="Lu T."/>
            <person name="Huang Y."/>
            <person name="Zhao Q."/>
            <person name="Feng Q."/>
            <person name="Zhang L."/>
            <person name="Zhu J."/>
            <person name="Weng Q."/>
            <person name="Mu J."/>
            <person name="Lu Y."/>
            <person name="Fan D."/>
            <person name="Liu Y."/>
            <person name="Guan J."/>
            <person name="Zhang Y."/>
            <person name="Yu S."/>
            <person name="Liu X."/>
            <person name="Zhang Y."/>
            <person name="Hong G."/>
            <person name="Han B."/>
            <person name="Choisne N."/>
            <person name="Demange N."/>
            <person name="Orjeda G."/>
            <person name="Samain S."/>
            <person name="Cattolico L."/>
            <person name="Pelletier E."/>
            <person name="Couloux A."/>
            <person name="Segurens B."/>
            <person name="Wincker P."/>
            <person name="D'Hont A."/>
            <person name="Scarpelli C."/>
            <person name="Weissenbach J."/>
            <person name="Salanoubat M."/>
            <person name="Quetier F."/>
            <person name="Yu Y."/>
            <person name="Kim H.R."/>
            <person name="Rambo T."/>
            <person name="Currie J."/>
            <person name="Collura K."/>
            <person name="Luo M."/>
            <person name="Yang T."/>
            <person name="Ammiraju J.S.S."/>
            <person name="Engler F."/>
            <person name="Soderlund C."/>
            <person name="Wing R.A."/>
            <person name="Palmer L.E."/>
            <person name="de la Bastide M."/>
            <person name="Spiegel L."/>
            <person name="Nascimento L."/>
            <person name="Zutavern T."/>
            <person name="O'Shaughnessy A."/>
            <person name="Dike S."/>
            <person name="Dedhia N."/>
            <person name="Preston R."/>
            <person name="Balija V."/>
            <person name="McCombie W.R."/>
            <person name="Chow T."/>
            <person name="Chen H."/>
            <person name="Chung M."/>
            <person name="Chen C."/>
            <person name="Shaw J."/>
            <person name="Wu H."/>
            <person name="Hsiao K."/>
            <person name="Chao Y."/>
            <person name="Chu M."/>
            <person name="Cheng C."/>
            <person name="Hour A."/>
            <person name="Lee P."/>
            <person name="Lin S."/>
            <person name="Lin Y."/>
            <person name="Liou J."/>
            <person name="Liu S."/>
            <person name="Hsing Y."/>
            <person name="Raghuvanshi S."/>
            <person name="Mohanty A."/>
            <person name="Bharti A.K."/>
            <person name="Gaur A."/>
            <person name="Gupta V."/>
            <person name="Kumar D."/>
            <person name="Ravi V."/>
            <person name="Vij S."/>
            <person name="Kapur A."/>
            <person name="Khurana P."/>
            <person name="Khurana P."/>
            <person name="Khurana J.P."/>
            <person name="Tyagi A.K."/>
            <person name="Gaikwad K."/>
            <person name="Singh A."/>
            <person name="Dalal V."/>
            <person name="Srivastava S."/>
            <person name="Dixit A."/>
            <person name="Pal A.K."/>
            <person name="Ghazi I.A."/>
            <person name="Yadav M."/>
            <person name="Pandit A."/>
            <person name="Bhargava A."/>
            <person name="Sureshbabu K."/>
            <person name="Batra K."/>
            <person name="Sharma T.R."/>
            <person name="Mohapatra T."/>
            <person name="Singh N.K."/>
            <person name="Messing J."/>
            <person name="Nelson A.B."/>
            <person name="Fuks G."/>
            <person name="Kavchok S."/>
            <person name="Keizer G."/>
            <person name="Linton E."/>
            <person name="Llaca V."/>
            <person name="Song R."/>
            <person name="Tanyolac B."/>
            <person name="Young S."/>
            <person name="Ho-Il K."/>
            <person name="Hahn J.H."/>
            <person name="Sangsakoo G."/>
            <person name="Vanavichit A."/>
            <person name="de Mattos Luiz.A.T."/>
            <person name="Zimmer P.D."/>
            <person name="Malone G."/>
            <person name="Dellagostin O."/>
            <person name="de Oliveira A.C."/>
            <person name="Bevan M."/>
            <person name="Bancroft I."/>
            <person name="Minx P."/>
            <person name="Cordum H."/>
            <person name="Wilson R."/>
            <person name="Cheng Z."/>
            <person name="Jin W."/>
            <person name="Jiang J."/>
            <person name="Leong S.A."/>
            <person name="Iwama H."/>
            <person name="Gojobori T."/>
            <person name="Itoh T."/>
            <person name="Niimura Y."/>
            <person name="Fujii Y."/>
            <person name="Habara T."/>
            <person name="Sakai H."/>
            <person name="Sato Y."/>
            <person name="Wilson G."/>
            <person name="Kumar K."/>
            <person name="McCouch S."/>
            <person name="Juretic N."/>
            <person name="Hoen D."/>
            <person name="Wright S."/>
            <person name="Bruskiewich R."/>
            <person name="Bureau T."/>
            <person name="Miyao A."/>
            <person name="Hirochika H."/>
            <person name="Nishikawa T."/>
            <person name="Kadowaki K."/>
            <person name="Sugiura M."/>
            <person name="Burr B."/>
            <person name="Sasaki T."/>
        </authorList>
    </citation>
    <scope>NUCLEOTIDE SEQUENCE [LARGE SCALE GENOMIC DNA]</scope>
    <source>
        <strain evidence="2">cv. Nipponbare</strain>
    </source>
</reference>
<reference evidence="2" key="2">
    <citation type="journal article" date="2008" name="Nucleic Acids Res.">
        <title>The rice annotation project database (RAP-DB): 2008 update.</title>
        <authorList>
            <consortium name="The rice annotation project (RAP)"/>
        </authorList>
    </citation>
    <scope>GENOME REANNOTATION</scope>
    <source>
        <strain evidence="2">cv. Nipponbare</strain>
    </source>
</reference>
<name>A0A0P0XUE3_ORYSJ</name>
<organism evidence="1 2">
    <name type="scientific">Oryza sativa subsp. japonica</name>
    <name type="common">Rice</name>
    <dbReference type="NCBI Taxonomy" id="39947"/>
    <lineage>
        <taxon>Eukaryota</taxon>
        <taxon>Viridiplantae</taxon>
        <taxon>Streptophyta</taxon>
        <taxon>Embryophyta</taxon>
        <taxon>Tracheophyta</taxon>
        <taxon>Spermatophyta</taxon>
        <taxon>Magnoliopsida</taxon>
        <taxon>Liliopsida</taxon>
        <taxon>Poales</taxon>
        <taxon>Poaceae</taxon>
        <taxon>BOP clade</taxon>
        <taxon>Oryzoideae</taxon>
        <taxon>Oryzeae</taxon>
        <taxon>Oryzinae</taxon>
        <taxon>Oryza</taxon>
        <taxon>Oryza sativa</taxon>
    </lineage>
</organism>
<dbReference type="KEGG" id="dosa:Os10g0426700"/>
<evidence type="ECO:0000313" key="2">
    <source>
        <dbReference type="Proteomes" id="UP000000763"/>
    </source>
</evidence>
<dbReference type="OMA" id="QWCCSAS"/>
<dbReference type="Gramene" id="Os10t0426700-01">
    <property type="protein sequence ID" value="Os10t0426700-01"/>
    <property type="gene ID" value="Os10g0426700"/>
</dbReference>
<proteinExistence type="predicted"/>
<gene>
    <name evidence="1" type="ordered locus">Os10g0426700</name>
</gene>
<sequence>MATNSVIREGQLLLRCSKPSPAMAAFRFSGELRKSKHAFLRPSQWCCSASARTVATELTSMRSHSFSSHTSLSLSMAYLSAATSRCWHMAPSSFSFISGNESVYAKRSSALNTCASMSTTRTTAFLRLSFIEPSSSAPNTGDRAASTHR</sequence>
<protein>
    <submittedName>
        <fullName evidence="1">Os10g0426700 protein</fullName>
    </submittedName>
</protein>
<dbReference type="Proteomes" id="UP000000763">
    <property type="component" value="Chromosome 10"/>
</dbReference>
<accession>A0A0P0XUE3</accession>
<evidence type="ECO:0000313" key="1">
    <source>
        <dbReference type="EMBL" id="BAF26559.1"/>
    </source>
</evidence>
<dbReference type="EMBL" id="AP008216">
    <property type="protein sequence ID" value="BAF26559.1"/>
    <property type="molecule type" value="Genomic_DNA"/>
</dbReference>
<dbReference type="AlphaFoldDB" id="A0A0P0XUE3"/>